<dbReference type="Gene3D" id="3.40.630.30">
    <property type="match status" value="1"/>
</dbReference>
<dbReference type="Proteomes" id="UP000696573">
    <property type="component" value="Unassembled WGS sequence"/>
</dbReference>
<dbReference type="PROSITE" id="PS51186">
    <property type="entry name" value="GNAT"/>
    <property type="match status" value="1"/>
</dbReference>
<name>A0A9N9V325_9HYPO</name>
<gene>
    <name evidence="2" type="ORF">CRHIZ90672A_00007300</name>
</gene>
<dbReference type="InterPro" id="IPR053013">
    <property type="entry name" value="LAT"/>
</dbReference>
<evidence type="ECO:0000313" key="3">
    <source>
        <dbReference type="Proteomes" id="UP000696573"/>
    </source>
</evidence>
<accession>A0A9N9V325</accession>
<dbReference type="SUPFAM" id="SSF55729">
    <property type="entry name" value="Acyl-CoA N-acyltransferases (Nat)"/>
    <property type="match status" value="1"/>
</dbReference>
<dbReference type="PANTHER" id="PTHR34815">
    <property type="entry name" value="LYSINE ACETYLTRANSFERASE"/>
    <property type="match status" value="1"/>
</dbReference>
<dbReference type="GO" id="GO:0016747">
    <property type="term" value="F:acyltransferase activity, transferring groups other than amino-acyl groups"/>
    <property type="evidence" value="ECO:0007669"/>
    <property type="project" value="InterPro"/>
</dbReference>
<dbReference type="InterPro" id="IPR000182">
    <property type="entry name" value="GNAT_dom"/>
</dbReference>
<comment type="caution">
    <text evidence="2">The sequence shown here is derived from an EMBL/GenBank/DDBJ whole genome shotgun (WGS) entry which is preliminary data.</text>
</comment>
<dbReference type="OrthoDB" id="2020070at2759"/>
<keyword evidence="3" id="KW-1185">Reference proteome</keyword>
<dbReference type="Pfam" id="PF00583">
    <property type="entry name" value="Acetyltransf_1"/>
    <property type="match status" value="1"/>
</dbReference>
<evidence type="ECO:0000259" key="1">
    <source>
        <dbReference type="PROSITE" id="PS51186"/>
    </source>
</evidence>
<dbReference type="InterPro" id="IPR055100">
    <property type="entry name" value="GNAT_LYC1-like"/>
</dbReference>
<sequence length="369" mass="41579">MPRPTFFKFDGPSGEIIAVFGQVAADQWLPAFKLSASGFREPLPSVEDYLEREEYLASLQFTKDFRMKTWCVYNIDDPSQVFAMCKAMPRDLLIGDEHGFRREGGYCLTSVVTDEQYRNKGLGRFLLEQVSAWMDGQGQGAVTFLYTSSPSFFASKGWHAQPTPQAAILPFPSTSFYEKAGLPATRILRGADIPELCNRDVDRFIKAVEQQTVPNDTTLVTVVPAADMIVWMHARCEFISYKLRNEAPDFNGAIHEETDTWLYWAHDFTGDQLAVQRISRPQEGDVPVEVIASLLLDARNEAATWGLSRVSIWSPPHDVAAAGQLLSSKISDRFVYEKQRTDAIPMARLGMGDTSKGIYFGYNEYYAWN</sequence>
<dbReference type="CDD" id="cd04301">
    <property type="entry name" value="NAT_SF"/>
    <property type="match status" value="1"/>
</dbReference>
<evidence type="ECO:0000313" key="2">
    <source>
        <dbReference type="EMBL" id="CAH0016121.1"/>
    </source>
</evidence>
<dbReference type="InterPro" id="IPR016181">
    <property type="entry name" value="Acyl_CoA_acyltransferase"/>
</dbReference>
<dbReference type="AlphaFoldDB" id="A0A9N9V325"/>
<dbReference type="PANTHER" id="PTHR34815:SF2">
    <property type="entry name" value="N-ACETYLTRANSFERASE DOMAIN-CONTAINING PROTEIN"/>
    <property type="match status" value="1"/>
</dbReference>
<proteinExistence type="predicted"/>
<organism evidence="2 3">
    <name type="scientific">Clonostachys rhizophaga</name>
    <dbReference type="NCBI Taxonomy" id="160324"/>
    <lineage>
        <taxon>Eukaryota</taxon>
        <taxon>Fungi</taxon>
        <taxon>Dikarya</taxon>
        <taxon>Ascomycota</taxon>
        <taxon>Pezizomycotina</taxon>
        <taxon>Sordariomycetes</taxon>
        <taxon>Hypocreomycetidae</taxon>
        <taxon>Hypocreales</taxon>
        <taxon>Bionectriaceae</taxon>
        <taxon>Clonostachys</taxon>
    </lineage>
</organism>
<reference evidence="2" key="1">
    <citation type="submission" date="2021-10" db="EMBL/GenBank/DDBJ databases">
        <authorList>
            <person name="Piombo E."/>
        </authorList>
    </citation>
    <scope>NUCLEOTIDE SEQUENCE</scope>
</reference>
<feature type="domain" description="N-acetyltransferase" evidence="1">
    <location>
        <begin position="18"/>
        <end position="200"/>
    </location>
</feature>
<protein>
    <recommendedName>
        <fullName evidence="1">N-acetyltransferase domain-containing protein</fullName>
    </recommendedName>
</protein>
<dbReference type="EMBL" id="CABFNQ020000461">
    <property type="protein sequence ID" value="CAH0016121.1"/>
    <property type="molecule type" value="Genomic_DNA"/>
</dbReference>
<dbReference type="Pfam" id="PF22998">
    <property type="entry name" value="GNAT_LYC1-like"/>
    <property type="match status" value="1"/>
</dbReference>